<reference evidence="1 2" key="1">
    <citation type="submission" date="2014-07" db="EMBL/GenBank/DDBJ databases">
        <title>Genome of Chryseobacterium soli DSM 19298.</title>
        <authorList>
            <person name="Stropko S.J."/>
            <person name="Pipes S.E."/>
            <person name="Newman J."/>
        </authorList>
    </citation>
    <scope>NUCLEOTIDE SEQUENCE [LARGE SCALE GENOMIC DNA]</scope>
    <source>
        <strain evidence="1 2">DSM 19298</strain>
    </source>
</reference>
<dbReference type="AlphaFoldDB" id="A0A086A547"/>
<dbReference type="Proteomes" id="UP000028705">
    <property type="component" value="Unassembled WGS sequence"/>
</dbReference>
<dbReference type="RefSeq" id="WP_034712191.1">
    <property type="nucleotide sequence ID" value="NZ_JPRH01000005.1"/>
</dbReference>
<sequence length="218" mass="25675">MIQLFNVIEISPLKYSKEEYGLPEVSDLPNPEEWYKQWIKAVSTIDLDFHTIDGESYFVDIETIDDRNLKIILEVDLQGIDLDDFKDQIMPFDGGIVLKENDKILIKPTCCGDIGNIKEWQRILENESKEWSDLWVGHPFVFYKKENGKIQFSDYSDLNLNEFLDIKPIFEIDESNLRIEFEKVKQQQIKFKIKISEILKKMKIDDSERISELMTGVK</sequence>
<dbReference type="EMBL" id="JPRH01000005">
    <property type="protein sequence ID" value="KFF11811.1"/>
    <property type="molecule type" value="Genomic_DNA"/>
</dbReference>
<evidence type="ECO:0000313" key="2">
    <source>
        <dbReference type="Proteomes" id="UP000028705"/>
    </source>
</evidence>
<organism evidence="1 2">
    <name type="scientific">Chryseobacterium soli</name>
    <dbReference type="NCBI Taxonomy" id="445961"/>
    <lineage>
        <taxon>Bacteria</taxon>
        <taxon>Pseudomonadati</taxon>
        <taxon>Bacteroidota</taxon>
        <taxon>Flavobacteriia</taxon>
        <taxon>Flavobacteriales</taxon>
        <taxon>Weeksellaceae</taxon>
        <taxon>Chryseobacterium group</taxon>
        <taxon>Chryseobacterium</taxon>
    </lineage>
</organism>
<proteinExistence type="predicted"/>
<keyword evidence="2" id="KW-1185">Reference proteome</keyword>
<gene>
    <name evidence="1" type="ORF">IW15_14020</name>
</gene>
<accession>A0A086A547</accession>
<comment type="caution">
    <text evidence="1">The sequence shown here is derived from an EMBL/GenBank/DDBJ whole genome shotgun (WGS) entry which is preliminary data.</text>
</comment>
<name>A0A086A547_9FLAO</name>
<dbReference type="eggNOG" id="ENOG5032FDB">
    <property type="taxonomic scope" value="Bacteria"/>
</dbReference>
<protein>
    <submittedName>
        <fullName evidence="1">Uncharacterized protein</fullName>
    </submittedName>
</protein>
<dbReference type="OrthoDB" id="662228at2"/>
<evidence type="ECO:0000313" key="1">
    <source>
        <dbReference type="EMBL" id="KFF11811.1"/>
    </source>
</evidence>